<keyword evidence="4" id="KW-1185">Reference proteome</keyword>
<dbReference type="Pfam" id="PF12773">
    <property type="entry name" value="DZR"/>
    <property type="match status" value="1"/>
</dbReference>
<comment type="caution">
    <text evidence="3">The sequence shown here is derived from an EMBL/GenBank/DDBJ whole genome shotgun (WGS) entry which is preliminary data.</text>
</comment>
<protein>
    <submittedName>
        <fullName evidence="3">Zinc ribbon domain-containing protein</fullName>
    </submittedName>
</protein>
<feature type="domain" description="DZANK-type" evidence="2">
    <location>
        <begin position="107"/>
        <end position="150"/>
    </location>
</feature>
<evidence type="ECO:0000259" key="2">
    <source>
        <dbReference type="Pfam" id="PF12773"/>
    </source>
</evidence>
<dbReference type="EMBL" id="JBHSPH010000005">
    <property type="protein sequence ID" value="MFC5863689.1"/>
    <property type="molecule type" value="Genomic_DNA"/>
</dbReference>
<reference evidence="4" key="1">
    <citation type="journal article" date="2019" name="Int. J. Syst. Evol. Microbiol.">
        <title>The Global Catalogue of Microorganisms (GCM) 10K type strain sequencing project: providing services to taxonomists for standard genome sequencing and annotation.</title>
        <authorList>
            <consortium name="The Broad Institute Genomics Platform"/>
            <consortium name="The Broad Institute Genome Sequencing Center for Infectious Disease"/>
            <person name="Wu L."/>
            <person name="Ma J."/>
        </authorList>
    </citation>
    <scope>NUCLEOTIDE SEQUENCE [LARGE SCALE GENOMIC DNA]</scope>
    <source>
        <strain evidence="4">JCM 4087</strain>
    </source>
</reference>
<organism evidence="3 4">
    <name type="scientific">Acidicapsa dinghuensis</name>
    <dbReference type="NCBI Taxonomy" id="2218256"/>
    <lineage>
        <taxon>Bacteria</taxon>
        <taxon>Pseudomonadati</taxon>
        <taxon>Acidobacteriota</taxon>
        <taxon>Terriglobia</taxon>
        <taxon>Terriglobales</taxon>
        <taxon>Acidobacteriaceae</taxon>
        <taxon>Acidicapsa</taxon>
    </lineage>
</organism>
<keyword evidence="1" id="KW-0812">Transmembrane</keyword>
<dbReference type="InterPro" id="IPR025874">
    <property type="entry name" value="DZR"/>
</dbReference>
<dbReference type="Proteomes" id="UP001596091">
    <property type="component" value="Unassembled WGS sequence"/>
</dbReference>
<evidence type="ECO:0000256" key="1">
    <source>
        <dbReference type="SAM" id="Phobius"/>
    </source>
</evidence>
<feature type="transmembrane region" description="Helical" evidence="1">
    <location>
        <begin position="47"/>
        <end position="67"/>
    </location>
</feature>
<keyword evidence="1" id="KW-0472">Membrane</keyword>
<accession>A0ABW1EHA7</accession>
<name>A0ABW1EHA7_9BACT</name>
<proteinExistence type="predicted"/>
<dbReference type="RefSeq" id="WP_377819732.1">
    <property type="nucleotide sequence ID" value="NZ_JBHSPH010000005.1"/>
</dbReference>
<feature type="transmembrane region" description="Helical" evidence="1">
    <location>
        <begin position="7"/>
        <end position="27"/>
    </location>
</feature>
<feature type="transmembrane region" description="Helical" evidence="1">
    <location>
        <begin position="79"/>
        <end position="99"/>
    </location>
</feature>
<gene>
    <name evidence="3" type="ORF">ACFPT7_15385</name>
</gene>
<sequence length="167" mass="18950">MNEDARLVPVWSMFAAGIAFAVVEYYWWFILPAQRHHAPAPLGLRIYFNLSWGLLAALYFLMIGYVSKDAPRRSMSARFWMTICFILPGGIGAVLYFLLRLPVTSRCAACGSHVQNEFHFCPQCAYQLTASCGNCYRSVRTTDQFCTRCGHELARDHMPARLRAVAD</sequence>
<keyword evidence="1" id="KW-1133">Transmembrane helix</keyword>
<evidence type="ECO:0000313" key="3">
    <source>
        <dbReference type="EMBL" id="MFC5863689.1"/>
    </source>
</evidence>
<evidence type="ECO:0000313" key="4">
    <source>
        <dbReference type="Proteomes" id="UP001596091"/>
    </source>
</evidence>